<proteinExistence type="predicted"/>
<evidence type="ECO:0000313" key="2">
    <source>
        <dbReference type="Proteomes" id="UP000566819"/>
    </source>
</evidence>
<evidence type="ECO:0000313" key="1">
    <source>
        <dbReference type="EMBL" id="KAF4632254.1"/>
    </source>
</evidence>
<name>A0A8H4RLL7_9HELO</name>
<reference evidence="1 2" key="1">
    <citation type="submission" date="2020-03" db="EMBL/GenBank/DDBJ databases">
        <title>Draft Genome Sequence of Cudoniella acicularis.</title>
        <authorList>
            <person name="Buettner E."/>
            <person name="Kellner H."/>
        </authorList>
    </citation>
    <scope>NUCLEOTIDE SEQUENCE [LARGE SCALE GENOMIC DNA]</scope>
    <source>
        <strain evidence="1 2">DSM 108380</strain>
    </source>
</reference>
<dbReference type="AlphaFoldDB" id="A0A8H4RLL7"/>
<dbReference type="Proteomes" id="UP000566819">
    <property type="component" value="Unassembled WGS sequence"/>
</dbReference>
<gene>
    <name evidence="1" type="ORF">G7Y89_g5872</name>
</gene>
<keyword evidence="2" id="KW-1185">Reference proteome</keyword>
<accession>A0A8H4RLL7</accession>
<organism evidence="1 2">
    <name type="scientific">Cudoniella acicularis</name>
    <dbReference type="NCBI Taxonomy" id="354080"/>
    <lineage>
        <taxon>Eukaryota</taxon>
        <taxon>Fungi</taxon>
        <taxon>Dikarya</taxon>
        <taxon>Ascomycota</taxon>
        <taxon>Pezizomycotina</taxon>
        <taxon>Leotiomycetes</taxon>
        <taxon>Helotiales</taxon>
        <taxon>Tricladiaceae</taxon>
        <taxon>Cudoniella</taxon>
    </lineage>
</organism>
<sequence length="77" mass="8749">MNGCDSWFELDVECRILEIRVGSWGKGAVRSARLRMDGYRGSITCTLTPRLVGSVDIDSTFQYKIPNVLHDKTWVDL</sequence>
<comment type="caution">
    <text evidence="1">The sequence shown here is derived from an EMBL/GenBank/DDBJ whole genome shotgun (WGS) entry which is preliminary data.</text>
</comment>
<protein>
    <submittedName>
        <fullName evidence="1">Uncharacterized protein</fullName>
    </submittedName>
</protein>
<dbReference type="EMBL" id="JAAMPI010000363">
    <property type="protein sequence ID" value="KAF4632254.1"/>
    <property type="molecule type" value="Genomic_DNA"/>
</dbReference>